<sequence>MKTILAVDDEEHILELIAYNLEAGGYEVRKAETGEEALEVLNREKVDLVLLDLMLPGIDGIEVLKQIRSDPVRRKLPVIMLTAKSDEISKVVGLELGADDYLGKPFGVHELLARIKAVLRRSGGALDRSSQEEEVLVVDHIVINKSSRVVSVDGKPVELSLKEFELLYLLVRNRGRVLSRDMLLEKIWGYDYLGETRTVDVHIRNLRKKIEKDDNHPQYIITVRGVGYKFARESV</sequence>
<keyword evidence="6" id="KW-0597">Phosphoprotein</keyword>
<evidence type="ECO:0000256" key="5">
    <source>
        <dbReference type="ARBA" id="ARBA00024867"/>
    </source>
</evidence>
<dbReference type="Gene3D" id="6.10.250.690">
    <property type="match status" value="1"/>
</dbReference>
<evidence type="ECO:0000256" key="3">
    <source>
        <dbReference type="ARBA" id="ARBA00023125"/>
    </source>
</evidence>
<keyword evidence="2" id="KW-0805">Transcription regulation</keyword>
<comment type="caution">
    <text evidence="10">The sequence shown here is derived from an EMBL/GenBank/DDBJ whole genome shotgun (WGS) entry which is preliminary data.</text>
</comment>
<evidence type="ECO:0000259" key="8">
    <source>
        <dbReference type="PROSITE" id="PS50110"/>
    </source>
</evidence>
<dbReference type="CDD" id="cd00383">
    <property type="entry name" value="trans_reg_C"/>
    <property type="match status" value="1"/>
</dbReference>
<evidence type="ECO:0000256" key="1">
    <source>
        <dbReference type="ARBA" id="ARBA00018672"/>
    </source>
</evidence>
<dbReference type="SMART" id="SM00862">
    <property type="entry name" value="Trans_reg_C"/>
    <property type="match status" value="1"/>
</dbReference>
<dbReference type="PROSITE" id="PS51755">
    <property type="entry name" value="OMPR_PHOB"/>
    <property type="match status" value="1"/>
</dbReference>
<proteinExistence type="predicted"/>
<dbReference type="PANTHER" id="PTHR48111:SF73">
    <property type="entry name" value="ALKALINE PHOSPHATASE SYNTHESIS TRANSCRIPTIONAL REGULATORY PROTEIN PHOP"/>
    <property type="match status" value="1"/>
</dbReference>
<evidence type="ECO:0000256" key="6">
    <source>
        <dbReference type="PROSITE-ProRule" id="PRU00169"/>
    </source>
</evidence>
<dbReference type="RefSeq" id="WP_158350877.1">
    <property type="nucleotide sequence ID" value="NZ_JAHQCX010000003.1"/>
</dbReference>
<dbReference type="InterPro" id="IPR039420">
    <property type="entry name" value="WalR-like"/>
</dbReference>
<dbReference type="EMBL" id="JAHQCX010000003">
    <property type="protein sequence ID" value="MBU9725391.1"/>
    <property type="molecule type" value="Genomic_DNA"/>
</dbReference>
<dbReference type="SUPFAM" id="SSF46894">
    <property type="entry name" value="C-terminal effector domain of the bipartite response regulators"/>
    <property type="match status" value="1"/>
</dbReference>
<feature type="domain" description="Response regulatory" evidence="8">
    <location>
        <begin position="3"/>
        <end position="119"/>
    </location>
</feature>
<dbReference type="InterPro" id="IPR001789">
    <property type="entry name" value="Sig_transdc_resp-reg_receiver"/>
</dbReference>
<dbReference type="InterPro" id="IPR036388">
    <property type="entry name" value="WH-like_DNA-bd_sf"/>
</dbReference>
<dbReference type="Gene3D" id="3.40.50.2300">
    <property type="match status" value="1"/>
</dbReference>
<dbReference type="PROSITE" id="PS50110">
    <property type="entry name" value="RESPONSE_REGULATORY"/>
    <property type="match status" value="1"/>
</dbReference>
<feature type="DNA-binding region" description="OmpR/PhoB-type" evidence="7">
    <location>
        <begin position="133"/>
        <end position="232"/>
    </location>
</feature>
<evidence type="ECO:0000313" key="11">
    <source>
        <dbReference type="Proteomes" id="UP001314681"/>
    </source>
</evidence>
<evidence type="ECO:0000256" key="2">
    <source>
        <dbReference type="ARBA" id="ARBA00023015"/>
    </source>
</evidence>
<evidence type="ECO:0000313" key="10">
    <source>
        <dbReference type="EMBL" id="MBU9725391.1"/>
    </source>
</evidence>
<evidence type="ECO:0000256" key="7">
    <source>
        <dbReference type="PROSITE-ProRule" id="PRU01091"/>
    </source>
</evidence>
<dbReference type="Proteomes" id="UP001314681">
    <property type="component" value="Unassembled WGS sequence"/>
</dbReference>
<keyword evidence="11" id="KW-1185">Reference proteome</keyword>
<gene>
    <name evidence="10" type="ORF">KTH90_05115</name>
</gene>
<dbReference type="SUPFAM" id="SSF52172">
    <property type="entry name" value="CheY-like"/>
    <property type="match status" value="1"/>
</dbReference>
<feature type="domain" description="OmpR/PhoB-type" evidence="9">
    <location>
        <begin position="133"/>
        <end position="232"/>
    </location>
</feature>
<dbReference type="Pfam" id="PF00072">
    <property type="entry name" value="Response_reg"/>
    <property type="match status" value="1"/>
</dbReference>
<reference evidence="10 11" key="1">
    <citation type="submission" date="2021-06" db="EMBL/GenBank/DDBJ databases">
        <title>Description of novel taxa of the family Lachnospiraceae.</title>
        <authorList>
            <person name="Chaplin A.V."/>
            <person name="Sokolova S.R."/>
            <person name="Pikina A.P."/>
            <person name="Korzhanova M."/>
            <person name="Belova V."/>
            <person name="Korostin D."/>
            <person name="Efimov B.A."/>
        </authorList>
    </citation>
    <scope>NUCLEOTIDE SEQUENCE [LARGE SCALE GENOMIC DNA]</scope>
    <source>
        <strain evidence="10 11">ASD4241</strain>
    </source>
</reference>
<dbReference type="InterPro" id="IPR011006">
    <property type="entry name" value="CheY-like_superfamily"/>
</dbReference>
<comment type="function">
    <text evidence="5">May play the central regulatory role in sporulation. It may be an element of the effector pathway responsible for the activation of sporulation genes in response to nutritional stress. Spo0A may act in concert with spo0H (a sigma factor) to control the expression of some genes that are critical to the sporulation process.</text>
</comment>
<protein>
    <recommendedName>
        <fullName evidence="1">Stage 0 sporulation protein A homolog</fullName>
    </recommendedName>
</protein>
<name>A0ABS6K4D5_9FIRM</name>
<dbReference type="Gene3D" id="1.10.10.10">
    <property type="entry name" value="Winged helix-like DNA-binding domain superfamily/Winged helix DNA-binding domain"/>
    <property type="match status" value="1"/>
</dbReference>
<dbReference type="InterPro" id="IPR016032">
    <property type="entry name" value="Sig_transdc_resp-reg_C-effctor"/>
</dbReference>
<dbReference type="SMART" id="SM00448">
    <property type="entry name" value="REC"/>
    <property type="match status" value="1"/>
</dbReference>
<accession>A0ABS6K4D5</accession>
<dbReference type="Pfam" id="PF00486">
    <property type="entry name" value="Trans_reg_C"/>
    <property type="match status" value="1"/>
</dbReference>
<evidence type="ECO:0000256" key="4">
    <source>
        <dbReference type="ARBA" id="ARBA00023163"/>
    </source>
</evidence>
<evidence type="ECO:0000259" key="9">
    <source>
        <dbReference type="PROSITE" id="PS51755"/>
    </source>
</evidence>
<keyword evidence="4" id="KW-0804">Transcription</keyword>
<keyword evidence="3 7" id="KW-0238">DNA-binding</keyword>
<organism evidence="10 11">
    <name type="scientific">Diplocloster modestus</name>
    <dbReference type="NCBI Taxonomy" id="2850322"/>
    <lineage>
        <taxon>Bacteria</taxon>
        <taxon>Bacillati</taxon>
        <taxon>Bacillota</taxon>
        <taxon>Clostridia</taxon>
        <taxon>Lachnospirales</taxon>
        <taxon>Lachnospiraceae</taxon>
        <taxon>Diplocloster</taxon>
    </lineage>
</organism>
<dbReference type="PANTHER" id="PTHR48111">
    <property type="entry name" value="REGULATOR OF RPOS"/>
    <property type="match status" value="1"/>
</dbReference>
<dbReference type="InterPro" id="IPR001867">
    <property type="entry name" value="OmpR/PhoB-type_DNA-bd"/>
</dbReference>
<feature type="modified residue" description="4-aspartylphosphate" evidence="6">
    <location>
        <position position="52"/>
    </location>
</feature>